<dbReference type="HOGENOM" id="CLU_513043_0_0_1"/>
<evidence type="ECO:0000313" key="1">
    <source>
        <dbReference type="EMBL" id="ESZ98285.1"/>
    </source>
</evidence>
<reference evidence="1 2" key="1">
    <citation type="journal article" date="2014" name="Genome Announc.">
        <title>Draft genome sequence of Sclerotinia borealis, a psychrophilic plant pathogenic fungus.</title>
        <authorList>
            <person name="Mardanov A.V."/>
            <person name="Beletsky A.V."/>
            <person name="Kadnikov V.V."/>
            <person name="Ignatov A.N."/>
            <person name="Ravin N.V."/>
        </authorList>
    </citation>
    <scope>NUCLEOTIDE SEQUENCE [LARGE SCALE GENOMIC DNA]</scope>
    <source>
        <strain evidence="2">F-4157</strain>
    </source>
</reference>
<dbReference type="Proteomes" id="UP000019487">
    <property type="component" value="Unassembled WGS sequence"/>
</dbReference>
<gene>
    <name evidence="1" type="ORF">SBOR_1278</name>
</gene>
<protein>
    <submittedName>
        <fullName evidence="1">Uncharacterized protein</fullName>
    </submittedName>
</protein>
<dbReference type="EMBL" id="AYSA01000045">
    <property type="protein sequence ID" value="ESZ98285.1"/>
    <property type="molecule type" value="Genomic_DNA"/>
</dbReference>
<proteinExistence type="predicted"/>
<keyword evidence="2" id="KW-1185">Reference proteome</keyword>
<dbReference type="STRING" id="1432307.W9CUT1"/>
<evidence type="ECO:0000313" key="2">
    <source>
        <dbReference type="Proteomes" id="UP000019487"/>
    </source>
</evidence>
<dbReference type="AlphaFoldDB" id="W9CUT1"/>
<comment type="caution">
    <text evidence="1">The sequence shown here is derived from an EMBL/GenBank/DDBJ whole genome shotgun (WGS) entry which is preliminary data.</text>
</comment>
<dbReference type="OrthoDB" id="5427059at2759"/>
<organism evidence="1 2">
    <name type="scientific">Sclerotinia borealis (strain F-4128)</name>
    <dbReference type="NCBI Taxonomy" id="1432307"/>
    <lineage>
        <taxon>Eukaryota</taxon>
        <taxon>Fungi</taxon>
        <taxon>Dikarya</taxon>
        <taxon>Ascomycota</taxon>
        <taxon>Pezizomycotina</taxon>
        <taxon>Leotiomycetes</taxon>
        <taxon>Helotiales</taxon>
        <taxon>Sclerotiniaceae</taxon>
        <taxon>Sclerotinia</taxon>
    </lineage>
</organism>
<accession>W9CUT1</accession>
<name>W9CUT1_SCLBF</name>
<sequence>MIAINRRRPAPAQDTESLKLHTMKANMLEARKQIVQKRALAAKAEAADRNILRFLSSEIITEPERLVRGPAITIDMFPVELKLQILGDLTDIHSLHSLISTSQKFYDCYMIDRCNVLCSVLVNEMTLPIFIQAVVISSESVCGIKWKGEWKHRFQNVRDFMDQYSQEAKVTTLNPRDYNLKTLIRVAKFHSTIKATSKDYFESCLGLHPWTHEKYEKSPLERVEELRIQRALYNIELYFRLLKHGDGYMMKLKRLSIQRDISPGSMIQLGLHKSFLGHFTLWETEEMYSILDYMEREYHYILQDCKRFLVTSSQAQLYGSPSTLAKIRMEETRYRQKHPSNPTNRSSELECSLSSMGIGYFWKVCRQDGPKTMIPLLDKPIQRLAKSTLAFYKLLPICSYLQTESVANHPGLGTSTATHTEFKFIYTANLTANTDLHAYFNSMDSTKDVEQALKFPSSSMAWNAIDELLDTSPFAIRDFLSSFGYCMWTSCRLNRLMEERGSLDVMYPSTVSRYLGPRFRLGLEKGVSRKP</sequence>